<keyword evidence="2" id="KW-0812">Transmembrane</keyword>
<name>A0AAX6I3M9_IRIPA</name>
<evidence type="ECO:0000313" key="4">
    <source>
        <dbReference type="Proteomes" id="UP001140949"/>
    </source>
</evidence>
<dbReference type="PANTHER" id="PTHR36004">
    <property type="entry name" value="AT-RICH INTERACTIVE DOMAIN PROTEIN"/>
    <property type="match status" value="1"/>
</dbReference>
<protein>
    <submittedName>
        <fullName evidence="3">Uncharacterized protein</fullName>
    </submittedName>
</protein>
<keyword evidence="4" id="KW-1185">Reference proteome</keyword>
<comment type="caution">
    <text evidence="3">The sequence shown here is derived from an EMBL/GenBank/DDBJ whole genome shotgun (WGS) entry which is preliminary data.</text>
</comment>
<evidence type="ECO:0000256" key="2">
    <source>
        <dbReference type="SAM" id="Phobius"/>
    </source>
</evidence>
<dbReference type="PANTHER" id="PTHR36004:SF1">
    <property type="entry name" value="AT-RICH INTERACTIVE DOMAIN PROTEIN"/>
    <property type="match status" value="1"/>
</dbReference>
<gene>
    <name evidence="3" type="ORF">M6B38_277130</name>
</gene>
<feature type="region of interest" description="Disordered" evidence="1">
    <location>
        <begin position="22"/>
        <end position="71"/>
    </location>
</feature>
<keyword evidence="2" id="KW-1133">Transmembrane helix</keyword>
<feature type="region of interest" description="Disordered" evidence="1">
    <location>
        <begin position="168"/>
        <end position="194"/>
    </location>
</feature>
<keyword evidence="2" id="KW-0472">Membrane</keyword>
<sequence>MAMAMPISLHALPTTTTTTLFKPISSVGSSRSRRASHVASARKGLSSRTRRSERKKGGATSTPTKEEEAEAEAAAAAAAAYVDIGGGGGGGGGGEIEYSTAPMPKLEGLEPDFWEGPKWNALGFFLQYMWAFGILFGLVACGVAVSTYNEGATDFKKTPVYQESIQSRDLLEEPEASNSDVFEANPTEVAPSLE</sequence>
<reference evidence="3" key="1">
    <citation type="journal article" date="2023" name="GigaByte">
        <title>Genome assembly of the bearded iris, Iris pallida Lam.</title>
        <authorList>
            <person name="Bruccoleri R.E."/>
            <person name="Oakeley E.J."/>
            <person name="Faust A.M.E."/>
            <person name="Altorfer M."/>
            <person name="Dessus-Babus S."/>
            <person name="Burckhardt D."/>
            <person name="Oertli M."/>
            <person name="Naumann U."/>
            <person name="Petersen F."/>
            <person name="Wong J."/>
        </authorList>
    </citation>
    <scope>NUCLEOTIDE SEQUENCE</scope>
    <source>
        <strain evidence="3">GSM-AAB239-AS_SAM_17_03QT</strain>
    </source>
</reference>
<accession>A0AAX6I3M9</accession>
<organism evidence="3 4">
    <name type="scientific">Iris pallida</name>
    <name type="common">Sweet iris</name>
    <dbReference type="NCBI Taxonomy" id="29817"/>
    <lineage>
        <taxon>Eukaryota</taxon>
        <taxon>Viridiplantae</taxon>
        <taxon>Streptophyta</taxon>
        <taxon>Embryophyta</taxon>
        <taxon>Tracheophyta</taxon>
        <taxon>Spermatophyta</taxon>
        <taxon>Magnoliopsida</taxon>
        <taxon>Liliopsida</taxon>
        <taxon>Asparagales</taxon>
        <taxon>Iridaceae</taxon>
        <taxon>Iridoideae</taxon>
        <taxon>Irideae</taxon>
        <taxon>Iris</taxon>
    </lineage>
</organism>
<evidence type="ECO:0000313" key="3">
    <source>
        <dbReference type="EMBL" id="KAJ6847513.1"/>
    </source>
</evidence>
<dbReference type="EMBL" id="JANAVB010005397">
    <property type="protein sequence ID" value="KAJ6847513.1"/>
    <property type="molecule type" value="Genomic_DNA"/>
</dbReference>
<proteinExistence type="predicted"/>
<dbReference type="AlphaFoldDB" id="A0AAX6I3M9"/>
<reference evidence="3" key="2">
    <citation type="submission" date="2023-04" db="EMBL/GenBank/DDBJ databases">
        <authorList>
            <person name="Bruccoleri R.E."/>
            <person name="Oakeley E.J."/>
            <person name="Faust A.-M."/>
            <person name="Dessus-Babus S."/>
            <person name="Altorfer M."/>
            <person name="Burckhardt D."/>
            <person name="Oertli M."/>
            <person name="Naumann U."/>
            <person name="Petersen F."/>
            <person name="Wong J."/>
        </authorList>
    </citation>
    <scope>NUCLEOTIDE SEQUENCE</scope>
    <source>
        <strain evidence="3">GSM-AAB239-AS_SAM_17_03QT</strain>
        <tissue evidence="3">Leaf</tissue>
    </source>
</reference>
<dbReference type="Proteomes" id="UP001140949">
    <property type="component" value="Unassembled WGS sequence"/>
</dbReference>
<evidence type="ECO:0000256" key="1">
    <source>
        <dbReference type="SAM" id="MobiDB-lite"/>
    </source>
</evidence>
<feature type="transmembrane region" description="Helical" evidence="2">
    <location>
        <begin position="128"/>
        <end position="148"/>
    </location>
</feature>